<keyword evidence="5" id="KW-0256">Endoplasmic reticulum</keyword>
<keyword evidence="6" id="KW-0521">NADP</keyword>
<evidence type="ECO:0000256" key="11">
    <source>
        <dbReference type="ARBA" id="ARBA00026241"/>
    </source>
</evidence>
<evidence type="ECO:0000313" key="17">
    <source>
        <dbReference type="EMBL" id="CDP35766.1"/>
    </source>
</evidence>
<keyword evidence="16" id="KW-0812">Transmembrane</keyword>
<comment type="similarity">
    <text evidence="4">Belongs to the short-chain dehydrogenases/reductases (SDR) family.</text>
</comment>
<evidence type="ECO:0000256" key="8">
    <source>
        <dbReference type="ARBA" id="ARBA00023002"/>
    </source>
</evidence>
<evidence type="ECO:0000256" key="2">
    <source>
        <dbReference type="ARBA" id="ARBA00004760"/>
    </source>
</evidence>
<evidence type="ECO:0000256" key="1">
    <source>
        <dbReference type="ARBA" id="ARBA00004240"/>
    </source>
</evidence>
<dbReference type="InterPro" id="IPR002347">
    <property type="entry name" value="SDR_fam"/>
</dbReference>
<evidence type="ECO:0000256" key="13">
    <source>
        <dbReference type="ARBA" id="ARBA00032891"/>
    </source>
</evidence>
<dbReference type="SUPFAM" id="SSF51735">
    <property type="entry name" value="NAD(P)-binding Rossmann-fold domains"/>
    <property type="match status" value="1"/>
</dbReference>
<comment type="catalytic activity">
    <reaction evidence="15">
        <text>sphinganine + NADP(+) = 3-oxosphinganine + NADPH + H(+)</text>
        <dbReference type="Rhea" id="RHEA:22640"/>
        <dbReference type="ChEBI" id="CHEBI:15378"/>
        <dbReference type="ChEBI" id="CHEBI:57783"/>
        <dbReference type="ChEBI" id="CHEBI:57817"/>
        <dbReference type="ChEBI" id="CHEBI:58299"/>
        <dbReference type="ChEBI" id="CHEBI:58349"/>
        <dbReference type="EC" id="1.1.1.102"/>
    </reaction>
    <physiologicalReaction direction="right-to-left" evidence="15">
        <dbReference type="Rhea" id="RHEA:22642"/>
    </physiologicalReaction>
</comment>
<dbReference type="EMBL" id="HG937693">
    <property type="protein sequence ID" value="CDP35766.1"/>
    <property type="molecule type" value="Genomic_DNA"/>
</dbReference>
<reference evidence="17" key="1">
    <citation type="submission" date="2014-02" db="EMBL/GenBank/DDBJ databases">
        <authorList>
            <person name="Genoscope - CEA"/>
        </authorList>
    </citation>
    <scope>NUCLEOTIDE SEQUENCE</scope>
    <source>
        <strain evidence="17">LS3</strain>
    </source>
</reference>
<evidence type="ECO:0000256" key="3">
    <source>
        <dbReference type="ARBA" id="ARBA00004991"/>
    </source>
</evidence>
<evidence type="ECO:0000256" key="12">
    <source>
        <dbReference type="ARBA" id="ARBA00029797"/>
    </source>
</evidence>
<dbReference type="PhylomeDB" id="A0A060T9B3"/>
<evidence type="ECO:0000256" key="16">
    <source>
        <dbReference type="SAM" id="Phobius"/>
    </source>
</evidence>
<protein>
    <recommendedName>
        <fullName evidence="11">3-ketodihydrosphingosine reductase TSC10</fullName>
        <ecNumber evidence="10">1.1.1.102</ecNumber>
    </recommendedName>
    <alternativeName>
        <fullName evidence="13">3-dehydrosphinganine reductase</fullName>
    </alternativeName>
    <alternativeName>
        <fullName evidence="12">KDS reductase</fullName>
    </alternativeName>
</protein>
<dbReference type="UniPathway" id="UPA00222"/>
<evidence type="ECO:0000256" key="15">
    <source>
        <dbReference type="ARBA" id="ARBA00048930"/>
    </source>
</evidence>
<evidence type="ECO:0000256" key="9">
    <source>
        <dbReference type="ARBA" id="ARBA00023098"/>
    </source>
</evidence>
<keyword evidence="16" id="KW-0472">Membrane</keyword>
<comment type="pathway">
    <text evidence="2">Lipid metabolism; sphingolipid metabolism.</text>
</comment>
<evidence type="ECO:0000256" key="6">
    <source>
        <dbReference type="ARBA" id="ARBA00022857"/>
    </source>
</evidence>
<dbReference type="GO" id="GO:0030148">
    <property type="term" value="P:sphingolipid biosynthetic process"/>
    <property type="evidence" value="ECO:0007669"/>
    <property type="project" value="InterPro"/>
</dbReference>
<keyword evidence="16" id="KW-1133">Transmembrane helix</keyword>
<dbReference type="EC" id="1.1.1.102" evidence="10"/>
<dbReference type="GO" id="GO:0006666">
    <property type="term" value="P:3-keto-sphinganine metabolic process"/>
    <property type="evidence" value="ECO:0007669"/>
    <property type="project" value="InterPro"/>
</dbReference>
<dbReference type="PRINTS" id="PR00081">
    <property type="entry name" value="GDHRDH"/>
</dbReference>
<comment type="subcellular location">
    <subcellularLocation>
        <location evidence="1">Endoplasmic reticulum</location>
    </subcellularLocation>
</comment>
<keyword evidence="9" id="KW-0443">Lipid metabolism</keyword>
<accession>A0A060T9B3</accession>
<reference evidence="17" key="2">
    <citation type="submission" date="2014-06" db="EMBL/GenBank/DDBJ databases">
        <title>The complete genome of Blastobotrys (Arxula) adeninivorans LS3 - a yeast of biotechnological interest.</title>
        <authorList>
            <person name="Kunze G."/>
            <person name="Gaillardin C."/>
            <person name="Czernicka M."/>
            <person name="Durrens P."/>
            <person name="Martin T."/>
            <person name="Boer E."/>
            <person name="Gabaldon T."/>
            <person name="Cruz J."/>
            <person name="Talla E."/>
            <person name="Marck C."/>
            <person name="Goffeau A."/>
            <person name="Barbe V."/>
            <person name="Baret P."/>
            <person name="Baronian K."/>
            <person name="Beier S."/>
            <person name="Bleykasten C."/>
            <person name="Bode R."/>
            <person name="Casaregola S."/>
            <person name="Despons L."/>
            <person name="Fairhead C."/>
            <person name="Giersberg M."/>
            <person name="Gierski P."/>
            <person name="Hahnel U."/>
            <person name="Hartmann A."/>
            <person name="Jankowska D."/>
            <person name="Jubin C."/>
            <person name="Jung P."/>
            <person name="Lafontaine I."/>
            <person name="Leh-Louis V."/>
            <person name="Lemaire M."/>
            <person name="Marcet-Houben M."/>
            <person name="Mascher M."/>
            <person name="Morel G."/>
            <person name="Richard G.-F."/>
            <person name="Riechen J."/>
            <person name="Sacerdot C."/>
            <person name="Sarkar A."/>
            <person name="Savel G."/>
            <person name="Schacherer J."/>
            <person name="Sherman D."/>
            <person name="Straub M.-L."/>
            <person name="Stein N."/>
            <person name="Thierry A."/>
            <person name="Trautwein-Schult A."/>
            <person name="Westhof E."/>
            <person name="Worch S."/>
            <person name="Dujon B."/>
            <person name="Souciet J.-L."/>
            <person name="Wincker P."/>
            <person name="Scholz U."/>
            <person name="Neuveglise N."/>
        </authorList>
    </citation>
    <scope>NUCLEOTIDE SEQUENCE</scope>
    <source>
        <strain evidence="17">LS3</strain>
    </source>
</reference>
<organism evidence="17">
    <name type="scientific">Blastobotrys adeninivorans</name>
    <name type="common">Yeast</name>
    <name type="synonym">Arxula adeninivorans</name>
    <dbReference type="NCBI Taxonomy" id="409370"/>
    <lineage>
        <taxon>Eukaryota</taxon>
        <taxon>Fungi</taxon>
        <taxon>Dikarya</taxon>
        <taxon>Ascomycota</taxon>
        <taxon>Saccharomycotina</taxon>
        <taxon>Dipodascomycetes</taxon>
        <taxon>Dipodascales</taxon>
        <taxon>Trichomonascaceae</taxon>
        <taxon>Blastobotrys</taxon>
    </lineage>
</organism>
<dbReference type="AlphaFoldDB" id="A0A060T9B3"/>
<evidence type="ECO:0000256" key="10">
    <source>
        <dbReference type="ARBA" id="ARBA00026112"/>
    </source>
</evidence>
<dbReference type="GO" id="GO:0005789">
    <property type="term" value="C:endoplasmic reticulum membrane"/>
    <property type="evidence" value="ECO:0007669"/>
    <property type="project" value="TreeGrafter"/>
</dbReference>
<name>A0A060T9B3_BLAAD</name>
<keyword evidence="8" id="KW-0560">Oxidoreductase</keyword>
<sequence>MGLTINGRLTVISGGSQGLGASLAKVFVREGGNVVIVARTEAKLKEKVKELEHDRQNEQQRIGYIAADVSKGQECDRVFKELGESPDIVICCAGGATPGLFVEKTTEELDHNMNIVYNTALHFSHAALKVMTKDREASSRERHLIYCSSVLAVFSFIGYSSYGPGKAAIRALADIVRQECIPYNIRVHNLLPGNIDTEGFELEERTKPEITRKIEGPSAPRDPDQVAQEIVRDLRRGKETIYTDFIGWVLGGLQLGISPRSWGVFQALVAILFALFTPIWTFIMNRDIKNFFRSKNGQ</sequence>
<dbReference type="PANTHER" id="PTHR43550:SF3">
    <property type="entry name" value="3-KETODIHYDROSPHINGOSINE REDUCTASE"/>
    <property type="match status" value="1"/>
</dbReference>
<comment type="pathway">
    <text evidence="3">Sphingolipid metabolism.</text>
</comment>
<dbReference type="GO" id="GO:0047560">
    <property type="term" value="F:3-dehydrosphinganine reductase activity"/>
    <property type="evidence" value="ECO:0007669"/>
    <property type="project" value="UniProtKB-EC"/>
</dbReference>
<dbReference type="InterPro" id="IPR036291">
    <property type="entry name" value="NAD(P)-bd_dom_sf"/>
</dbReference>
<dbReference type="Gene3D" id="3.40.50.720">
    <property type="entry name" value="NAD(P)-binding Rossmann-like Domain"/>
    <property type="match status" value="1"/>
</dbReference>
<evidence type="ECO:0000256" key="5">
    <source>
        <dbReference type="ARBA" id="ARBA00022824"/>
    </source>
</evidence>
<gene>
    <name evidence="17" type="ORF">GNLVRS02_ARAD1C42944g</name>
</gene>
<dbReference type="Pfam" id="PF00106">
    <property type="entry name" value="adh_short"/>
    <property type="match status" value="1"/>
</dbReference>
<dbReference type="PANTHER" id="PTHR43550">
    <property type="entry name" value="3-KETODIHYDROSPHINGOSINE REDUCTASE"/>
    <property type="match status" value="1"/>
</dbReference>
<evidence type="ECO:0000256" key="14">
    <source>
        <dbReference type="ARBA" id="ARBA00044737"/>
    </source>
</evidence>
<dbReference type="InterPro" id="IPR045022">
    <property type="entry name" value="KDSR-like"/>
</dbReference>
<evidence type="ECO:0000256" key="7">
    <source>
        <dbReference type="ARBA" id="ARBA00022919"/>
    </source>
</evidence>
<feature type="transmembrane region" description="Helical" evidence="16">
    <location>
        <begin position="263"/>
        <end position="283"/>
    </location>
</feature>
<comment type="function">
    <text evidence="14">Catalyzes the reduction of 3'-oxosphinganine (3-ketodihydrosphingosine/KDS) to sphinganine (dihydrosphingosine/DHS), the second step of de novo sphingolipid biosynthesis.</text>
</comment>
<dbReference type="CDD" id="cd08939">
    <property type="entry name" value="KDSR-like_SDR_c"/>
    <property type="match status" value="1"/>
</dbReference>
<proteinExistence type="inferred from homology"/>
<evidence type="ECO:0000256" key="4">
    <source>
        <dbReference type="ARBA" id="ARBA00006484"/>
    </source>
</evidence>
<keyword evidence="7" id="KW-0746">Sphingolipid metabolism</keyword>